<comment type="cofactor">
    <cofactor evidence="1">
        <name>a divalent metal cation</name>
        <dbReference type="ChEBI" id="CHEBI:60240"/>
    </cofactor>
</comment>
<evidence type="ECO:0000313" key="5">
    <source>
        <dbReference type="EMBL" id="GAA1110781.1"/>
    </source>
</evidence>
<keyword evidence="2" id="KW-0479">Metal-binding</keyword>
<evidence type="ECO:0000256" key="1">
    <source>
        <dbReference type="ARBA" id="ARBA00001968"/>
    </source>
</evidence>
<accession>A0ABP4ENR6</accession>
<feature type="region of interest" description="Disordered" evidence="3">
    <location>
        <begin position="62"/>
        <end position="89"/>
    </location>
</feature>
<evidence type="ECO:0000256" key="2">
    <source>
        <dbReference type="ARBA" id="ARBA00022723"/>
    </source>
</evidence>
<comment type="caution">
    <text evidence="5">The sequence shown here is derived from an EMBL/GenBank/DDBJ whole genome shotgun (WGS) entry which is preliminary data.</text>
</comment>
<gene>
    <name evidence="5" type="ORF">GCM10009663_60250</name>
</gene>
<proteinExistence type="predicted"/>
<dbReference type="Proteomes" id="UP001499987">
    <property type="component" value="Unassembled WGS sequence"/>
</dbReference>
<dbReference type="InterPro" id="IPR027806">
    <property type="entry name" value="HARBI1_dom"/>
</dbReference>
<reference evidence="6" key="1">
    <citation type="journal article" date="2019" name="Int. J. Syst. Evol. Microbiol.">
        <title>The Global Catalogue of Microorganisms (GCM) 10K type strain sequencing project: providing services to taxonomists for standard genome sequencing and annotation.</title>
        <authorList>
            <consortium name="The Broad Institute Genomics Platform"/>
            <consortium name="The Broad Institute Genome Sequencing Center for Infectious Disease"/>
            <person name="Wu L."/>
            <person name="Ma J."/>
        </authorList>
    </citation>
    <scope>NUCLEOTIDE SEQUENCE [LARGE SCALE GENOMIC DNA]</scope>
    <source>
        <strain evidence="6">JCM 13002</strain>
    </source>
</reference>
<dbReference type="EMBL" id="BAAALD010000080">
    <property type="protein sequence ID" value="GAA1110781.1"/>
    <property type="molecule type" value="Genomic_DNA"/>
</dbReference>
<sequence>MGPGAEGHRRGEAPGELGRCRLLLGRTHGLAAARAHRIVRTCVRLRIRALAYMAFTGAGGTFAVPARRPPRKELSTGQRSMNRAHARLRHPVERGVATVKRWRIFRRAPAAVRTG</sequence>
<name>A0ABP4ENR6_9ACTN</name>
<keyword evidence="6" id="KW-1185">Reference proteome</keyword>
<evidence type="ECO:0000256" key="3">
    <source>
        <dbReference type="SAM" id="MobiDB-lite"/>
    </source>
</evidence>
<evidence type="ECO:0000313" key="6">
    <source>
        <dbReference type="Proteomes" id="UP001499987"/>
    </source>
</evidence>
<organism evidence="5 6">
    <name type="scientific">Kitasatospora arboriphila</name>
    <dbReference type="NCBI Taxonomy" id="258052"/>
    <lineage>
        <taxon>Bacteria</taxon>
        <taxon>Bacillati</taxon>
        <taxon>Actinomycetota</taxon>
        <taxon>Actinomycetes</taxon>
        <taxon>Kitasatosporales</taxon>
        <taxon>Streptomycetaceae</taxon>
        <taxon>Kitasatospora</taxon>
    </lineage>
</organism>
<evidence type="ECO:0000259" key="4">
    <source>
        <dbReference type="Pfam" id="PF13359"/>
    </source>
</evidence>
<feature type="domain" description="DDE Tnp4" evidence="4">
    <location>
        <begin position="24"/>
        <end position="107"/>
    </location>
</feature>
<dbReference type="Pfam" id="PF13359">
    <property type="entry name" value="DDE_Tnp_4"/>
    <property type="match status" value="1"/>
</dbReference>
<protein>
    <recommendedName>
        <fullName evidence="4">DDE Tnp4 domain-containing protein</fullName>
    </recommendedName>
</protein>